<dbReference type="InterPro" id="IPR011050">
    <property type="entry name" value="Pectin_lyase_fold/virulence"/>
</dbReference>
<dbReference type="Proteomes" id="UP000595140">
    <property type="component" value="Unassembled WGS sequence"/>
</dbReference>
<dbReference type="FunFam" id="2.160.20.10:FF:000029">
    <property type="entry name" value="Pectinesterase 4"/>
    <property type="match status" value="1"/>
</dbReference>
<proteinExistence type="predicted"/>
<dbReference type="AlphaFoldDB" id="A0A484KGG5"/>
<evidence type="ECO:0000313" key="12">
    <source>
        <dbReference type="Proteomes" id="UP000595140"/>
    </source>
</evidence>
<evidence type="ECO:0000256" key="5">
    <source>
        <dbReference type="ARBA" id="ARBA00022525"/>
    </source>
</evidence>
<dbReference type="InterPro" id="IPR000070">
    <property type="entry name" value="Pectinesterase_cat"/>
</dbReference>
<dbReference type="UniPathway" id="UPA00545">
    <property type="reaction ID" value="UER00823"/>
</dbReference>
<name>A0A484KGG5_9ASTE</name>
<evidence type="ECO:0000256" key="7">
    <source>
        <dbReference type="ARBA" id="ARBA00023085"/>
    </source>
</evidence>
<dbReference type="OrthoDB" id="1247126at2759"/>
<keyword evidence="8" id="KW-0961">Cell wall biogenesis/degradation</keyword>
<gene>
    <name evidence="11" type="ORF">CCAM_LOCUS5331</name>
</gene>
<dbReference type="SUPFAM" id="SSF51126">
    <property type="entry name" value="Pectin lyase-like"/>
    <property type="match status" value="1"/>
</dbReference>
<dbReference type="GO" id="GO:0042545">
    <property type="term" value="P:cell wall modification"/>
    <property type="evidence" value="ECO:0007669"/>
    <property type="project" value="InterPro"/>
</dbReference>
<protein>
    <recommendedName>
        <fullName evidence="3">pectinesterase</fullName>
        <ecNumber evidence="3">3.1.1.11</ecNumber>
    </recommendedName>
</protein>
<keyword evidence="12" id="KW-1185">Reference proteome</keyword>
<keyword evidence="6" id="KW-0378">Hydrolase</keyword>
<feature type="domain" description="Pectinesterase catalytic" evidence="10">
    <location>
        <begin position="29"/>
        <end position="313"/>
    </location>
</feature>
<dbReference type="Pfam" id="PF01095">
    <property type="entry name" value="Pectinesterase"/>
    <property type="match status" value="1"/>
</dbReference>
<dbReference type="EMBL" id="OOIL02000305">
    <property type="protein sequence ID" value="VFQ63555.1"/>
    <property type="molecule type" value="Genomic_DNA"/>
</dbReference>
<dbReference type="GO" id="GO:0030599">
    <property type="term" value="F:pectinesterase activity"/>
    <property type="evidence" value="ECO:0007669"/>
    <property type="project" value="UniProtKB-EC"/>
</dbReference>
<dbReference type="GO" id="GO:0045490">
    <property type="term" value="P:pectin catabolic process"/>
    <property type="evidence" value="ECO:0007669"/>
    <property type="project" value="UniProtKB-UniPathway"/>
</dbReference>
<dbReference type="Gene3D" id="2.160.20.10">
    <property type="entry name" value="Single-stranded right-handed beta-helix, Pectin lyase-like"/>
    <property type="match status" value="1"/>
</dbReference>
<evidence type="ECO:0000256" key="6">
    <source>
        <dbReference type="ARBA" id="ARBA00022801"/>
    </source>
</evidence>
<evidence type="ECO:0000256" key="9">
    <source>
        <dbReference type="ARBA" id="ARBA00047928"/>
    </source>
</evidence>
<keyword evidence="4" id="KW-0134">Cell wall</keyword>
<evidence type="ECO:0000256" key="2">
    <source>
        <dbReference type="ARBA" id="ARBA00005184"/>
    </source>
</evidence>
<comment type="pathway">
    <text evidence="2">Glycan metabolism; pectin degradation; 2-dehydro-3-deoxy-D-gluconate from pectin: step 1/5.</text>
</comment>
<reference evidence="11 12" key="1">
    <citation type="submission" date="2018-04" db="EMBL/GenBank/DDBJ databases">
        <authorList>
            <person name="Vogel A."/>
        </authorList>
    </citation>
    <scope>NUCLEOTIDE SEQUENCE [LARGE SCALE GENOMIC DNA]</scope>
</reference>
<comment type="catalytic activity">
    <reaction evidence="9">
        <text>[(1-&gt;4)-alpha-D-galacturonosyl methyl ester](n) + n H2O = [(1-&gt;4)-alpha-D-galacturonosyl](n) + n methanol + n H(+)</text>
        <dbReference type="Rhea" id="RHEA:22380"/>
        <dbReference type="Rhea" id="RHEA-COMP:14570"/>
        <dbReference type="Rhea" id="RHEA-COMP:14573"/>
        <dbReference type="ChEBI" id="CHEBI:15377"/>
        <dbReference type="ChEBI" id="CHEBI:15378"/>
        <dbReference type="ChEBI" id="CHEBI:17790"/>
        <dbReference type="ChEBI" id="CHEBI:140522"/>
        <dbReference type="ChEBI" id="CHEBI:140523"/>
        <dbReference type="EC" id="3.1.1.11"/>
    </reaction>
</comment>
<accession>A0A484KGG5</accession>
<keyword evidence="5" id="KW-0964">Secreted</keyword>
<organism evidence="11 12">
    <name type="scientific">Cuscuta campestris</name>
    <dbReference type="NCBI Taxonomy" id="132261"/>
    <lineage>
        <taxon>Eukaryota</taxon>
        <taxon>Viridiplantae</taxon>
        <taxon>Streptophyta</taxon>
        <taxon>Embryophyta</taxon>
        <taxon>Tracheophyta</taxon>
        <taxon>Spermatophyta</taxon>
        <taxon>Magnoliopsida</taxon>
        <taxon>eudicotyledons</taxon>
        <taxon>Gunneridae</taxon>
        <taxon>Pentapetalae</taxon>
        <taxon>asterids</taxon>
        <taxon>lamiids</taxon>
        <taxon>Solanales</taxon>
        <taxon>Convolvulaceae</taxon>
        <taxon>Cuscuteae</taxon>
        <taxon>Cuscuta</taxon>
        <taxon>Cuscuta subgen. Grammica</taxon>
        <taxon>Cuscuta sect. Cleistogrammica</taxon>
    </lineage>
</organism>
<evidence type="ECO:0000256" key="3">
    <source>
        <dbReference type="ARBA" id="ARBA00013229"/>
    </source>
</evidence>
<dbReference type="InterPro" id="IPR012334">
    <property type="entry name" value="Pectin_lyas_fold"/>
</dbReference>
<evidence type="ECO:0000256" key="1">
    <source>
        <dbReference type="ARBA" id="ARBA00004191"/>
    </source>
</evidence>
<evidence type="ECO:0000259" key="10">
    <source>
        <dbReference type="Pfam" id="PF01095"/>
    </source>
</evidence>
<dbReference type="EC" id="3.1.1.11" evidence="3"/>
<comment type="subcellular location">
    <subcellularLocation>
        <location evidence="1">Secreted</location>
        <location evidence="1">Cell wall</location>
    </subcellularLocation>
</comment>
<sequence length="321" mass="34357">MSSNNVVPPPSPWTIKVDAVVTQVNPTPNDFPTIQAALDAAASAPRGTGTQFVIHVTAGKYQEYVTVKSNNVTIVGDGIGKTIITGNRSAKGGFKTSDSATLSVEGEGFIGAGFTVENTAGPENEQAVAVMTSADHAAFHKCSFEGYQDTLYAHKGTQFYRDCDIYGTVDFIFSLRGAAVLQNCRIYPRIPGGNGKPSTITADGRPGPNDPFGICIHNCEVSASKELGDALAAGAKIQTYLGRPWSDHSRTVFITTKMDRLVDAAGWLAWPDQPKWRPTTLYYREYKNCGLGAVTKADTQNRVSWPGLHVTVADVSPPPKA</sequence>
<evidence type="ECO:0000256" key="4">
    <source>
        <dbReference type="ARBA" id="ARBA00022512"/>
    </source>
</evidence>
<dbReference type="PANTHER" id="PTHR31707">
    <property type="entry name" value="PECTINESTERASE"/>
    <property type="match status" value="1"/>
</dbReference>
<keyword evidence="7" id="KW-0063">Aspartyl esterase</keyword>
<evidence type="ECO:0000313" key="11">
    <source>
        <dbReference type="EMBL" id="VFQ63555.1"/>
    </source>
</evidence>
<evidence type="ECO:0000256" key="8">
    <source>
        <dbReference type="ARBA" id="ARBA00023316"/>
    </source>
</evidence>